<dbReference type="Proteomes" id="UP001364890">
    <property type="component" value="Unassembled WGS sequence"/>
</dbReference>
<reference evidence="2 3" key="1">
    <citation type="submission" date="2024-01" db="EMBL/GenBank/DDBJ databases">
        <title>Seven novel Bacillus-like species.</title>
        <authorList>
            <person name="Liu G."/>
        </authorList>
    </citation>
    <scope>NUCLEOTIDE SEQUENCE [LARGE SCALE GENOMIC DNA]</scope>
    <source>
        <strain evidence="2 3">FJAT-51614</strain>
    </source>
</reference>
<evidence type="ECO:0000313" key="3">
    <source>
        <dbReference type="Proteomes" id="UP001364890"/>
    </source>
</evidence>
<feature type="transmembrane region" description="Helical" evidence="1">
    <location>
        <begin position="6"/>
        <end position="26"/>
    </location>
</feature>
<keyword evidence="1" id="KW-0472">Membrane</keyword>
<feature type="transmembrane region" description="Helical" evidence="1">
    <location>
        <begin position="38"/>
        <end position="62"/>
    </location>
</feature>
<protein>
    <submittedName>
        <fullName evidence="2">Uncharacterized protein</fullName>
    </submittedName>
</protein>
<accession>A0ABU8F0X7</accession>
<keyword evidence="1" id="KW-1133">Transmembrane helix</keyword>
<sequence length="125" mass="14590">MPFIMIWGMFVAILVAINWLNLKALYTGTYYKLQQMKSISVAWVGIGGAGYIIGQILLSIFYTEFATYIIIISCIFLLSILTAYFSTNIHRYFFICRNLDTVKIVEPNFGLPKNERKYKYIYRQI</sequence>
<dbReference type="EMBL" id="JBAWSY010000002">
    <property type="protein sequence ID" value="MEI4768663.1"/>
    <property type="molecule type" value="Genomic_DNA"/>
</dbReference>
<keyword evidence="1" id="KW-0812">Transmembrane</keyword>
<comment type="caution">
    <text evidence="2">The sequence shown here is derived from an EMBL/GenBank/DDBJ whole genome shotgun (WGS) entry which is preliminary data.</text>
</comment>
<name>A0ABU8F0X7_9BACI</name>
<evidence type="ECO:0000256" key="1">
    <source>
        <dbReference type="SAM" id="Phobius"/>
    </source>
</evidence>
<proteinExistence type="predicted"/>
<keyword evidence="3" id="KW-1185">Reference proteome</keyword>
<evidence type="ECO:0000313" key="2">
    <source>
        <dbReference type="EMBL" id="MEI4768663.1"/>
    </source>
</evidence>
<organism evidence="2 3">
    <name type="scientific">Psychrobacillus mangrovi</name>
    <dbReference type="NCBI Taxonomy" id="3117745"/>
    <lineage>
        <taxon>Bacteria</taxon>
        <taxon>Bacillati</taxon>
        <taxon>Bacillota</taxon>
        <taxon>Bacilli</taxon>
        <taxon>Bacillales</taxon>
        <taxon>Bacillaceae</taxon>
        <taxon>Psychrobacillus</taxon>
    </lineage>
</organism>
<gene>
    <name evidence="2" type="ORF">WAX74_03195</name>
</gene>
<feature type="transmembrane region" description="Helical" evidence="1">
    <location>
        <begin position="68"/>
        <end position="87"/>
    </location>
</feature>